<dbReference type="InterPro" id="IPR011335">
    <property type="entry name" value="Restrct_endonuc-II-like"/>
</dbReference>
<dbReference type="InterPro" id="IPR012296">
    <property type="entry name" value="Nuclease_put_TT1808"/>
</dbReference>
<dbReference type="EMBL" id="AE000657">
    <property type="protein sequence ID" value="AAC06412.1"/>
    <property type="molecule type" value="Genomic_DNA"/>
</dbReference>
<dbReference type="Pfam" id="PF05685">
    <property type="entry name" value="Uma2"/>
    <property type="match status" value="1"/>
</dbReference>
<accession>O66453</accession>
<dbReference type="AlphaFoldDB" id="O66453"/>
<sequence length="175" mass="19902">MKLKSKLSYEDIRRLPEGSYEVINGEVVELVPTGFEHGEYELDLGAFLREKLKNKGYVAVGEVGVLISKEPLRIRSADVVYISKKRTPERPKGILDVPPEIVIEIVSPNNTYSEIEEKVFDYLSAGVDRVLIVDPKVRKATLFEKGKREAKIYDFDEEFELLEGLKLRLSEVLSS</sequence>
<feature type="domain" description="Putative restriction endonuclease" evidence="1">
    <location>
        <begin position="10"/>
        <end position="165"/>
    </location>
</feature>
<dbReference type="RefSeq" id="WP_010879951.1">
    <property type="nucleotide sequence ID" value="NC_000918.1"/>
</dbReference>
<dbReference type="PIR" id="B70303">
    <property type="entry name" value="B70303"/>
</dbReference>
<dbReference type="HOGENOM" id="CLU_076312_3_2_0"/>
<evidence type="ECO:0000259" key="1">
    <source>
        <dbReference type="Pfam" id="PF05685"/>
    </source>
</evidence>
<evidence type="ECO:0000313" key="2">
    <source>
        <dbReference type="EMBL" id="AAC06412.1"/>
    </source>
</evidence>
<name>O66453_AQUAE</name>
<dbReference type="PANTHER" id="PTHR34107:SF1">
    <property type="entry name" value="SLL0198 PROTEIN"/>
    <property type="match status" value="1"/>
</dbReference>
<dbReference type="CDD" id="cd06260">
    <property type="entry name" value="DUF820-like"/>
    <property type="match status" value="1"/>
</dbReference>
<evidence type="ECO:0000313" key="3">
    <source>
        <dbReference type="Proteomes" id="UP000000798"/>
    </source>
</evidence>
<keyword evidence="3" id="KW-1185">Reference proteome</keyword>
<organism evidence="2 3">
    <name type="scientific">Aquifex aeolicus (strain VF5)</name>
    <dbReference type="NCBI Taxonomy" id="224324"/>
    <lineage>
        <taxon>Bacteria</taxon>
        <taxon>Pseudomonadati</taxon>
        <taxon>Aquificota</taxon>
        <taxon>Aquificia</taxon>
        <taxon>Aquificales</taxon>
        <taxon>Aquificaceae</taxon>
        <taxon>Aquifex</taxon>
    </lineage>
</organism>
<dbReference type="Gene3D" id="3.90.1570.10">
    <property type="entry name" value="tt1808, chain A"/>
    <property type="match status" value="1"/>
</dbReference>
<dbReference type="EnsemblBacteria" id="AAC06412">
    <property type="protein sequence ID" value="AAC06412"/>
    <property type="gene ID" value="aq_037"/>
</dbReference>
<dbReference type="KEGG" id="aae:aq_037"/>
<dbReference type="SUPFAM" id="SSF52980">
    <property type="entry name" value="Restriction endonuclease-like"/>
    <property type="match status" value="1"/>
</dbReference>
<dbReference type="STRING" id="224324.aq_037"/>
<dbReference type="Proteomes" id="UP000000798">
    <property type="component" value="Chromosome"/>
</dbReference>
<dbReference type="eggNOG" id="COG4636">
    <property type="taxonomic scope" value="Bacteria"/>
</dbReference>
<dbReference type="PATRIC" id="fig|224324.8.peg.29"/>
<dbReference type="InterPro" id="IPR008538">
    <property type="entry name" value="Uma2"/>
</dbReference>
<dbReference type="OrthoDB" id="154427at2"/>
<protein>
    <recommendedName>
        <fullName evidence="1">Putative restriction endonuclease domain-containing protein</fullName>
    </recommendedName>
</protein>
<reference evidence="2 3" key="1">
    <citation type="journal article" date="1998" name="Nature">
        <title>The complete genome of the hyperthermophilic bacterium Aquifex aeolicus.</title>
        <authorList>
            <person name="Deckert G."/>
            <person name="Warren P.V."/>
            <person name="Gaasterland T."/>
            <person name="Young W.G."/>
            <person name="Lenox A.L."/>
            <person name="Graham D.E."/>
            <person name="Overbeek R."/>
            <person name="Snead M.A."/>
            <person name="Keller M."/>
            <person name="Aujay M."/>
            <person name="Huber R."/>
            <person name="Feldman R.A."/>
            <person name="Short J.M."/>
            <person name="Olson G.J."/>
            <person name="Swanson R.V."/>
        </authorList>
    </citation>
    <scope>NUCLEOTIDE SEQUENCE [LARGE SCALE GENOMIC DNA]</scope>
    <source>
        <strain evidence="2 3">VF5</strain>
    </source>
</reference>
<dbReference type="InParanoid" id="O66453"/>
<proteinExistence type="predicted"/>
<dbReference type="PANTHER" id="PTHR34107">
    <property type="entry name" value="SLL0198 PROTEIN-RELATED"/>
    <property type="match status" value="1"/>
</dbReference>
<gene>
    <name evidence="2" type="ordered locus">aq_037</name>
</gene>